<gene>
    <name evidence="3" type="ORF">IV203_033372</name>
</gene>
<feature type="chain" id="PRO_5039922686" description="Arginine biosynthesis bifunctional protein ArgJ, mitochondrial" evidence="2">
    <location>
        <begin position="19"/>
        <end position="497"/>
    </location>
</feature>
<feature type="chain" id="PRO_5039966293" description="Arginine biosynthesis bifunctional protein ArgJ alpha chain" evidence="1">
    <location>
        <begin position="1"/>
        <end position="267"/>
    </location>
</feature>
<dbReference type="GO" id="GO:0005759">
    <property type="term" value="C:mitochondrial matrix"/>
    <property type="evidence" value="ECO:0007669"/>
    <property type="project" value="UniProtKB-SubCell"/>
</dbReference>
<reference evidence="3" key="1">
    <citation type="journal article" date="2021" name="Sci. Rep.">
        <title>Diploid genomic architecture of Nitzschia inconspicua, an elite biomass production diatom.</title>
        <authorList>
            <person name="Oliver A."/>
            <person name="Podell S."/>
            <person name="Pinowska A."/>
            <person name="Traller J.C."/>
            <person name="Smith S.R."/>
            <person name="McClure R."/>
            <person name="Beliaev A."/>
            <person name="Bohutskyi P."/>
            <person name="Hill E.A."/>
            <person name="Rabines A."/>
            <person name="Zheng H."/>
            <person name="Allen L.Z."/>
            <person name="Kuo A."/>
            <person name="Grigoriev I.V."/>
            <person name="Allen A.E."/>
            <person name="Hazlebeck D."/>
            <person name="Allen E.E."/>
        </authorList>
    </citation>
    <scope>NUCLEOTIDE SEQUENCE</scope>
    <source>
        <strain evidence="3">Hildebrandi</strain>
    </source>
</reference>
<keyword evidence="1" id="KW-0068">Autocatalytic cleavage</keyword>
<name>A0A9K3KM06_9STRA</name>
<evidence type="ECO:0000313" key="4">
    <source>
        <dbReference type="Proteomes" id="UP000693970"/>
    </source>
</evidence>
<accession>A0A9K3KM06</accession>
<organism evidence="3 4">
    <name type="scientific">Nitzschia inconspicua</name>
    <dbReference type="NCBI Taxonomy" id="303405"/>
    <lineage>
        <taxon>Eukaryota</taxon>
        <taxon>Sar</taxon>
        <taxon>Stramenopiles</taxon>
        <taxon>Ochrophyta</taxon>
        <taxon>Bacillariophyta</taxon>
        <taxon>Bacillariophyceae</taxon>
        <taxon>Bacillariophycidae</taxon>
        <taxon>Bacillariales</taxon>
        <taxon>Bacillariaceae</taxon>
        <taxon>Nitzschia</taxon>
    </lineage>
</organism>
<feature type="site" description="Involved in the stabilization of negative charge on the oxyanion by the formation of the oxyanion hole" evidence="1">
    <location>
        <position position="196"/>
    </location>
</feature>
<comment type="caution">
    <text evidence="3">The sequence shown here is derived from an EMBL/GenBank/DDBJ whole genome shotgun (WGS) entry which is preliminary data.</text>
</comment>
<keyword evidence="1" id="KW-0012">Acyltransferase</keyword>
<dbReference type="EC" id="2.3.1.35" evidence="1"/>
<keyword evidence="1" id="KW-0028">Amino-acid biosynthesis</keyword>
<comment type="subcellular location">
    <subcellularLocation>
        <location evidence="1">Mitochondrion matrix</location>
    </subcellularLocation>
</comment>
<keyword evidence="4" id="KW-1185">Reference proteome</keyword>
<dbReference type="HAMAP" id="MF_01106">
    <property type="entry name" value="ArgJ"/>
    <property type="match status" value="1"/>
</dbReference>
<feature type="binding site" evidence="1">
    <location>
        <position position="234"/>
    </location>
    <ligand>
        <name>substrate</name>
    </ligand>
</feature>
<dbReference type="GO" id="GO:0004042">
    <property type="term" value="F:L-glutamate N-acetyltransferase activity"/>
    <property type="evidence" value="ECO:0007669"/>
    <property type="project" value="UniProtKB-UniRule"/>
</dbReference>
<evidence type="ECO:0000256" key="2">
    <source>
        <dbReference type="SAM" id="SignalP"/>
    </source>
</evidence>
<protein>
    <recommendedName>
        <fullName evidence="1">Arginine biosynthesis bifunctional protein ArgJ, mitochondrial</fullName>
    </recommendedName>
    <domain>
        <recommendedName>
            <fullName evidence="1">Glutamate N-acetyltransferase</fullName>
            <shortName evidence="1">GAT</shortName>
            <ecNumber evidence="1">2.3.1.35</ecNumber>
        </recommendedName>
        <alternativeName>
            <fullName evidence="1">Ornithine acetyltransferase</fullName>
            <shortName evidence="1">OATase</shortName>
        </alternativeName>
        <alternativeName>
            <fullName evidence="1">Ornithine transacetylase</fullName>
        </alternativeName>
    </domain>
    <domain>
        <recommendedName>
            <fullName evidence="1">Amino-acid acetyltransferase</fullName>
            <ecNumber evidence="1">2.3.1.1</ecNumber>
        </recommendedName>
        <alternativeName>
            <fullName evidence="1">N-acetylglutamate synthase</fullName>
            <shortName evidence="1">AGS</shortName>
        </alternativeName>
    </domain>
    <component>
        <recommendedName>
            <fullName evidence="1">Arginine biosynthesis bifunctional protein ArgJ alpha chain</fullName>
        </recommendedName>
    </component>
    <component>
        <recommendedName>
            <fullName evidence="1">Arginine biosynthesis bifunctional protein ArgJ beta chain</fullName>
        </recommendedName>
    </component>
</protein>
<comment type="catalytic activity">
    <reaction evidence="1">
        <text>L-glutamate + acetyl-CoA = N-acetyl-L-glutamate + CoA + H(+)</text>
        <dbReference type="Rhea" id="RHEA:24292"/>
        <dbReference type="ChEBI" id="CHEBI:15378"/>
        <dbReference type="ChEBI" id="CHEBI:29985"/>
        <dbReference type="ChEBI" id="CHEBI:44337"/>
        <dbReference type="ChEBI" id="CHEBI:57287"/>
        <dbReference type="ChEBI" id="CHEBI:57288"/>
        <dbReference type="EC" id="2.3.1.1"/>
    </reaction>
</comment>
<comment type="pathway">
    <text evidence="1">Amino-acid biosynthesis; L-arginine biosynthesis; N(2)-acetyl-L-ornithine from L-glutamate: step 1/4.</text>
</comment>
<reference evidence="3" key="2">
    <citation type="submission" date="2021-04" db="EMBL/GenBank/DDBJ databases">
        <authorList>
            <person name="Podell S."/>
        </authorList>
    </citation>
    <scope>NUCLEOTIDE SEQUENCE</scope>
    <source>
        <strain evidence="3">Hildebrandi</strain>
    </source>
</reference>
<comment type="similarity">
    <text evidence="1">Belongs to the ArgJ family.</text>
</comment>
<comment type="pathway">
    <text evidence="1">Amino-acid biosynthesis; L-arginine biosynthesis; L-ornithine and N-acetyl-L-glutamate from L-glutamate and N(2)-acetyl-L-ornithine (cyclic): step 1/1.</text>
</comment>
<dbReference type="EC" id="2.3.1.1" evidence="1"/>
<feature type="signal peptide" evidence="2">
    <location>
        <begin position="1"/>
        <end position="18"/>
    </location>
</feature>
<feature type="binding site" evidence="1">
    <location>
        <position position="492"/>
    </location>
    <ligand>
        <name>substrate</name>
    </ligand>
</feature>
<dbReference type="Pfam" id="PF01960">
    <property type="entry name" value="ArgJ"/>
    <property type="match status" value="1"/>
</dbReference>
<keyword evidence="1" id="KW-0808">Transferase</keyword>
<dbReference type="PANTHER" id="PTHR23100:SF0">
    <property type="entry name" value="ARGININE BIOSYNTHESIS BIFUNCTIONAL PROTEIN ARGJ, MITOCHONDRIAL"/>
    <property type="match status" value="1"/>
</dbReference>
<keyword evidence="1" id="KW-0511">Multifunctional enzyme</keyword>
<keyword evidence="1" id="KW-0496">Mitochondrion</keyword>
<proteinExistence type="inferred from homology"/>
<feature type="binding site" evidence="1">
    <location>
        <position position="257"/>
    </location>
    <ligand>
        <name>substrate</name>
    </ligand>
</feature>
<keyword evidence="2" id="KW-0732">Signal</keyword>
<dbReference type="GO" id="GO:0006526">
    <property type="term" value="P:L-arginine biosynthetic process"/>
    <property type="evidence" value="ECO:0007669"/>
    <property type="project" value="UniProtKB-UniRule"/>
</dbReference>
<dbReference type="AlphaFoldDB" id="A0A9K3KM06"/>
<dbReference type="EMBL" id="JAGRRH010000022">
    <property type="protein sequence ID" value="KAG7345841.1"/>
    <property type="molecule type" value="Genomic_DNA"/>
</dbReference>
<dbReference type="GO" id="GO:0004358">
    <property type="term" value="F:L-glutamate N-acetyltransferase activity, acting on acetyl-L-ornithine as donor"/>
    <property type="evidence" value="ECO:0007669"/>
    <property type="project" value="UniProtKB-UniRule"/>
</dbReference>
<evidence type="ECO:0000313" key="3">
    <source>
        <dbReference type="EMBL" id="KAG7345841.1"/>
    </source>
</evidence>
<keyword evidence="1" id="KW-0055">Arginine biosynthesis</keyword>
<comment type="PTM">
    <text evidence="1">The alpha and beta chains are autoproteolytically processed from a single precursor protein within the mitochondrion.</text>
</comment>
<feature type="active site" description="Nucleophile" evidence="1">
    <location>
        <position position="268"/>
    </location>
</feature>
<sequence>MMVSTSSILLSLVVLVTAHCYPSTAFVVSPGRSSTASSAAAFTTKSTQQFASTSVETDTPEILPEFPSAEAYLEYLETVSQLPKGFATGTADGTFISVEAPGLGNLKIRGTIIQLTDGPTESWAACFTSNKFPGAPIKVGRKRLASGGPLQALVINNKVSNVCSGGDGEADAELVCQAVADALKLESASLVLPSSTGVIGWRLPAKELAQDVVPKAVLNMQSESVLNAAKAIMTTDRYPKVRSKTLSNGARIVGIAKGAGMIEPNMATMLSYILTDATIPKAKLQSMLSNAVDQTYNCLSIDGDESTSDTVVSVASNQVEGDVTDEFEEALLQVCKGLAADIVRNGEGTSHVMRVSITNFPGTTRQARFLGRHIVNSPLFKCAVSGNDPNTGRLAAAIGSYMGKYMPDADVSQLSLSLGDRCIFSNGKFVLEGDEVEKALSGHMKDAEYGDSTDYPPHQKCVEIGVDFGTSVGETSVVVLGSDLTQEYVVINADYRS</sequence>
<dbReference type="InterPro" id="IPR002813">
    <property type="entry name" value="Arg_biosynth_ArgJ"/>
</dbReference>
<dbReference type="GO" id="GO:0006592">
    <property type="term" value="P:ornithine biosynthetic process"/>
    <property type="evidence" value="ECO:0007669"/>
    <property type="project" value="TreeGrafter"/>
</dbReference>
<comment type="subunit">
    <text evidence="1">Heterodimer of an alpha and a beta chain.</text>
</comment>
<feature type="binding site" evidence="1">
    <location>
        <position position="268"/>
    </location>
    <ligand>
        <name>substrate</name>
    </ligand>
</feature>
<feature type="binding site" evidence="1">
    <location>
        <position position="497"/>
    </location>
    <ligand>
        <name>substrate</name>
    </ligand>
</feature>
<comment type="function">
    <text evidence="1">Catalyzes two activities which are involved in the cyclic version of arginine biosynthesis: the synthesis of acetylglutamate from glutamate and acetyl-CoA, and of ornithine by transacetylation between acetylornithine and glutamate.</text>
</comment>
<evidence type="ECO:0000256" key="1">
    <source>
        <dbReference type="HAMAP-Rule" id="MF_03124"/>
    </source>
</evidence>
<comment type="catalytic activity">
    <reaction evidence="1">
        <text>N(2)-acetyl-L-ornithine + L-glutamate = N-acetyl-L-glutamate + L-ornithine</text>
        <dbReference type="Rhea" id="RHEA:15349"/>
        <dbReference type="ChEBI" id="CHEBI:29985"/>
        <dbReference type="ChEBI" id="CHEBI:44337"/>
        <dbReference type="ChEBI" id="CHEBI:46911"/>
        <dbReference type="ChEBI" id="CHEBI:57805"/>
        <dbReference type="EC" id="2.3.1.35"/>
    </reaction>
</comment>
<feature type="chain" id="PRO_5039966292" description="Arginine biosynthesis bifunctional protein ArgJ beta chain" evidence="1">
    <location>
        <begin position="268"/>
        <end position="497"/>
    </location>
</feature>
<dbReference type="OrthoDB" id="4199794at2759"/>
<dbReference type="PANTHER" id="PTHR23100">
    <property type="entry name" value="ARGININE BIOSYNTHESIS BIFUNCTIONAL PROTEIN ARGJ"/>
    <property type="match status" value="1"/>
</dbReference>
<dbReference type="Proteomes" id="UP000693970">
    <property type="component" value="Unassembled WGS sequence"/>
</dbReference>
<feature type="site" description="Involved in the stabilization of negative charge on the oxyanion by the formation of the oxyanion hole" evidence="1">
    <location>
        <position position="197"/>
    </location>
</feature>
<feature type="site" description="Cleavage; by autolysis" evidence="1">
    <location>
        <begin position="267"/>
        <end position="268"/>
    </location>
</feature>
<feature type="binding site" evidence="1">
    <location>
        <position position="347"/>
    </location>
    <ligand>
        <name>substrate</name>
    </ligand>
</feature>